<evidence type="ECO:0000313" key="1">
    <source>
        <dbReference type="EMBL" id="RWQ95815.1"/>
    </source>
</evidence>
<sequence>MSQPTVPETVHKGDLILAYKPKEAHMLLVVSAPDDTNNTNIIQDASSIMVQRVNWHIPDSPGFWTLYGPEVYYVDKDEEDEKDERFHRWYCLYDDHSKDLEEESLDRFLKSMAVTDADAKDNHTGVALIVNPHGRDVIKHYFHGSCPHCGSTGWFCPGCGGVGTRFPDLFGSCAVDQSCPVCMGYEFALEDKGILRELDRLEYILYDYKDSGNMSGLCKAQMAKTKTEALELAEERFALIHARKVEMGLNSENEKKSLQDWKDCYL</sequence>
<accession>A0A443HVF0</accession>
<gene>
    <name evidence="1" type="ORF">C8Q69DRAFT_267955</name>
</gene>
<keyword evidence="2" id="KW-1185">Reference proteome</keyword>
<dbReference type="VEuPathDB" id="FungiDB:C8Q69DRAFT_267955"/>
<comment type="caution">
    <text evidence="1">The sequence shown here is derived from an EMBL/GenBank/DDBJ whole genome shotgun (WGS) entry which is preliminary data.</text>
</comment>
<dbReference type="GeneID" id="39596042"/>
<proteinExistence type="predicted"/>
<organism evidence="1 2">
    <name type="scientific">Byssochlamys spectabilis</name>
    <name type="common">Paecilomyces variotii</name>
    <dbReference type="NCBI Taxonomy" id="264951"/>
    <lineage>
        <taxon>Eukaryota</taxon>
        <taxon>Fungi</taxon>
        <taxon>Dikarya</taxon>
        <taxon>Ascomycota</taxon>
        <taxon>Pezizomycotina</taxon>
        <taxon>Eurotiomycetes</taxon>
        <taxon>Eurotiomycetidae</taxon>
        <taxon>Eurotiales</taxon>
        <taxon>Thermoascaceae</taxon>
        <taxon>Paecilomyces</taxon>
    </lineage>
</organism>
<name>A0A443HVF0_BYSSP</name>
<evidence type="ECO:0000313" key="2">
    <source>
        <dbReference type="Proteomes" id="UP000283841"/>
    </source>
</evidence>
<dbReference type="RefSeq" id="XP_028485460.1">
    <property type="nucleotide sequence ID" value="XM_028626765.1"/>
</dbReference>
<dbReference type="AlphaFoldDB" id="A0A443HVF0"/>
<protein>
    <submittedName>
        <fullName evidence="1">Uncharacterized protein</fullName>
    </submittedName>
</protein>
<dbReference type="Proteomes" id="UP000283841">
    <property type="component" value="Unassembled WGS sequence"/>
</dbReference>
<reference evidence="1 2" key="1">
    <citation type="journal article" date="2018" name="Front. Microbiol.">
        <title>Genomic and genetic insights into a cosmopolitan fungus, Paecilomyces variotii (Eurotiales).</title>
        <authorList>
            <person name="Urquhart A.S."/>
            <person name="Mondo S.J."/>
            <person name="Makela M.R."/>
            <person name="Hane J.K."/>
            <person name="Wiebenga A."/>
            <person name="He G."/>
            <person name="Mihaltcheva S."/>
            <person name="Pangilinan J."/>
            <person name="Lipzen A."/>
            <person name="Barry K."/>
            <person name="de Vries R.P."/>
            <person name="Grigoriev I.V."/>
            <person name="Idnurm A."/>
        </authorList>
    </citation>
    <scope>NUCLEOTIDE SEQUENCE [LARGE SCALE GENOMIC DNA]</scope>
    <source>
        <strain evidence="1 2">CBS 101075</strain>
    </source>
</reference>
<dbReference type="EMBL" id="RCNU01000005">
    <property type="protein sequence ID" value="RWQ95815.1"/>
    <property type="molecule type" value="Genomic_DNA"/>
</dbReference>
<dbReference type="STRING" id="264951.A0A443HVF0"/>